<protein>
    <recommendedName>
        <fullName evidence="1">Beta-lactamase hydrolase-like protein phosphatase-like domain-containing protein</fullName>
    </recommendedName>
</protein>
<dbReference type="OrthoDB" id="9805710at2"/>
<dbReference type="Pfam" id="PF04273">
    <property type="entry name" value="BLH_phosphatase"/>
    <property type="match status" value="1"/>
</dbReference>
<dbReference type="EMBL" id="BMFA01000014">
    <property type="protein sequence ID" value="GGB60941.1"/>
    <property type="molecule type" value="Genomic_DNA"/>
</dbReference>
<evidence type="ECO:0000313" key="2">
    <source>
        <dbReference type="EMBL" id="GGB60941.1"/>
    </source>
</evidence>
<evidence type="ECO:0000313" key="3">
    <source>
        <dbReference type="Proteomes" id="UP000605148"/>
    </source>
</evidence>
<dbReference type="InterPro" id="IPR005939">
    <property type="entry name" value="BLH_phosphatase-like"/>
</dbReference>
<dbReference type="GO" id="GO:0016787">
    <property type="term" value="F:hydrolase activity"/>
    <property type="evidence" value="ECO:0007669"/>
    <property type="project" value="InterPro"/>
</dbReference>
<dbReference type="CDD" id="cd14503">
    <property type="entry name" value="PTP-bact"/>
    <property type="match status" value="1"/>
</dbReference>
<dbReference type="SUPFAM" id="SSF52799">
    <property type="entry name" value="(Phosphotyrosine protein) phosphatases II"/>
    <property type="match status" value="1"/>
</dbReference>
<evidence type="ECO:0000259" key="1">
    <source>
        <dbReference type="Pfam" id="PF04273"/>
    </source>
</evidence>
<reference evidence="2" key="2">
    <citation type="submission" date="2020-09" db="EMBL/GenBank/DDBJ databases">
        <authorList>
            <person name="Sun Q."/>
            <person name="Zhou Y."/>
        </authorList>
    </citation>
    <scope>NUCLEOTIDE SEQUENCE</scope>
    <source>
        <strain evidence="2">CGMCC 1.12426</strain>
    </source>
</reference>
<gene>
    <name evidence="2" type="ORF">GCM10011316_36180</name>
</gene>
<keyword evidence="3" id="KW-1185">Reference proteome</keyword>
<dbReference type="AlphaFoldDB" id="A0A916TN64"/>
<accession>A0A916TN64</accession>
<sequence>MTPKQITDEISVSPQIDPEDLADIKALGFKSVICNRPDGESPDQPSYEEIAAAAAAAGLEIRNLPIVSGGMTQHDVDAFAAAMEDLPKPVFAYCRSGTRCATAWAFSQAKTRPANEILEQTAAAGYDLRSLFGQ</sequence>
<name>A0A916TN64_9HYPH</name>
<proteinExistence type="predicted"/>
<dbReference type="RefSeq" id="WP_150497563.1">
    <property type="nucleotide sequence ID" value="NZ_BMFA01000014.1"/>
</dbReference>
<dbReference type="NCBIfam" id="TIGR01244">
    <property type="entry name" value="TIGR01244 family sulfur transferase"/>
    <property type="match status" value="1"/>
</dbReference>
<organism evidence="2 3">
    <name type="scientific">Roseibium aquae</name>
    <dbReference type="NCBI Taxonomy" id="1323746"/>
    <lineage>
        <taxon>Bacteria</taxon>
        <taxon>Pseudomonadati</taxon>
        <taxon>Pseudomonadota</taxon>
        <taxon>Alphaproteobacteria</taxon>
        <taxon>Hyphomicrobiales</taxon>
        <taxon>Stappiaceae</taxon>
        <taxon>Roseibium</taxon>
    </lineage>
</organism>
<dbReference type="Proteomes" id="UP000605148">
    <property type="component" value="Unassembled WGS sequence"/>
</dbReference>
<comment type="caution">
    <text evidence="2">The sequence shown here is derived from an EMBL/GenBank/DDBJ whole genome shotgun (WGS) entry which is preliminary data.</text>
</comment>
<dbReference type="Gene3D" id="3.90.190.10">
    <property type="entry name" value="Protein tyrosine phosphatase superfamily"/>
    <property type="match status" value="1"/>
</dbReference>
<reference evidence="2" key="1">
    <citation type="journal article" date="2014" name="Int. J. Syst. Evol. Microbiol.">
        <title>Complete genome sequence of Corynebacterium casei LMG S-19264T (=DSM 44701T), isolated from a smear-ripened cheese.</title>
        <authorList>
            <consortium name="US DOE Joint Genome Institute (JGI-PGF)"/>
            <person name="Walter F."/>
            <person name="Albersmeier A."/>
            <person name="Kalinowski J."/>
            <person name="Ruckert C."/>
        </authorList>
    </citation>
    <scope>NUCLEOTIDE SEQUENCE</scope>
    <source>
        <strain evidence="2">CGMCC 1.12426</strain>
    </source>
</reference>
<feature type="domain" description="Beta-lactamase hydrolase-like protein phosphatase-like" evidence="1">
    <location>
        <begin position="5"/>
        <end position="110"/>
    </location>
</feature>
<dbReference type="InterPro" id="IPR029021">
    <property type="entry name" value="Prot-tyrosine_phosphatase-like"/>
</dbReference>